<reference evidence="2 3" key="1">
    <citation type="journal article" date="2011" name="Nat. Biotechnol.">
        <title>Comparative genomic analysis of the thermophilic biomass-degrading fungi Myceliophthora thermophila and Thielavia terrestris.</title>
        <authorList>
            <person name="Berka R.M."/>
            <person name="Grigoriev I.V."/>
            <person name="Otillar R."/>
            <person name="Salamov A."/>
            <person name="Grimwood J."/>
            <person name="Reid I."/>
            <person name="Ishmael N."/>
            <person name="John T."/>
            <person name="Darmond C."/>
            <person name="Moisan M.-C."/>
            <person name="Henrissat B."/>
            <person name="Coutinho P.M."/>
            <person name="Lombard V."/>
            <person name="Natvig D.O."/>
            <person name="Lindquist E."/>
            <person name="Schmutz J."/>
            <person name="Lucas S."/>
            <person name="Harris P."/>
            <person name="Powlowski J."/>
            <person name="Bellemare A."/>
            <person name="Taylor D."/>
            <person name="Butler G."/>
            <person name="de Vries R.P."/>
            <person name="Allijn I.E."/>
            <person name="van den Brink J."/>
            <person name="Ushinsky S."/>
            <person name="Storms R."/>
            <person name="Powell A.J."/>
            <person name="Paulsen I.T."/>
            <person name="Elbourne L.D.H."/>
            <person name="Baker S.E."/>
            <person name="Magnuson J."/>
            <person name="LaBoissiere S."/>
            <person name="Clutterbuck A.J."/>
            <person name="Martinez D."/>
            <person name="Wogulis M."/>
            <person name="de Leon A.L."/>
            <person name="Rey M.W."/>
            <person name="Tsang A."/>
        </authorList>
    </citation>
    <scope>NUCLEOTIDE SEQUENCE [LARGE SCALE GENOMIC DNA]</scope>
    <source>
        <strain evidence="3">ATCC 42464 / BCRC 31852 / DSM 1799</strain>
    </source>
</reference>
<feature type="region of interest" description="Disordered" evidence="1">
    <location>
        <begin position="1"/>
        <end position="69"/>
    </location>
</feature>
<name>G2Q065_THET4</name>
<dbReference type="AlphaFoldDB" id="G2Q065"/>
<protein>
    <submittedName>
        <fullName evidence="2">Uncharacterized protein</fullName>
    </submittedName>
</protein>
<gene>
    <name evidence="2" type="ORF">MYCTH_2299868</name>
</gene>
<dbReference type="RefSeq" id="XP_003660984.1">
    <property type="nucleotide sequence ID" value="XM_003660936.1"/>
</dbReference>
<dbReference type="EMBL" id="CP003002">
    <property type="protein sequence ID" value="AEO55739.1"/>
    <property type="molecule type" value="Genomic_DNA"/>
</dbReference>
<evidence type="ECO:0000313" key="2">
    <source>
        <dbReference type="EMBL" id="AEO55739.1"/>
    </source>
</evidence>
<evidence type="ECO:0000313" key="3">
    <source>
        <dbReference type="Proteomes" id="UP000007322"/>
    </source>
</evidence>
<dbReference type="HOGENOM" id="CLU_2777674_0_0_1"/>
<organism evidence="2 3">
    <name type="scientific">Thermothelomyces thermophilus (strain ATCC 42464 / BCRC 31852 / DSM 1799)</name>
    <name type="common">Sporotrichum thermophile</name>
    <dbReference type="NCBI Taxonomy" id="573729"/>
    <lineage>
        <taxon>Eukaryota</taxon>
        <taxon>Fungi</taxon>
        <taxon>Dikarya</taxon>
        <taxon>Ascomycota</taxon>
        <taxon>Pezizomycotina</taxon>
        <taxon>Sordariomycetes</taxon>
        <taxon>Sordariomycetidae</taxon>
        <taxon>Sordariales</taxon>
        <taxon>Chaetomiaceae</taxon>
        <taxon>Thermothelomyces</taxon>
    </lineage>
</organism>
<dbReference type="GeneID" id="11505951"/>
<feature type="compositionally biased region" description="Acidic residues" evidence="1">
    <location>
        <begin position="1"/>
        <end position="10"/>
    </location>
</feature>
<dbReference type="VEuPathDB" id="FungiDB:MYCTH_2299868"/>
<sequence>MSIDDSDDDRFDFTDSEDRQEEDVESPSLSRGKKESPYMAIIKDIRRFKKRRARKSAVATPGTEDNNHH</sequence>
<accession>G2Q065</accession>
<feature type="compositionally biased region" description="Basic residues" evidence="1">
    <location>
        <begin position="46"/>
        <end position="55"/>
    </location>
</feature>
<dbReference type="Proteomes" id="UP000007322">
    <property type="component" value="Chromosome 1"/>
</dbReference>
<dbReference type="KEGG" id="mtm:MYCTH_2299868"/>
<keyword evidence="3" id="KW-1185">Reference proteome</keyword>
<dbReference type="InParanoid" id="G2Q065"/>
<evidence type="ECO:0000256" key="1">
    <source>
        <dbReference type="SAM" id="MobiDB-lite"/>
    </source>
</evidence>
<proteinExistence type="predicted"/>